<protein>
    <submittedName>
        <fullName evidence="3">Uncharacterized protein</fullName>
    </submittedName>
</protein>
<keyword evidence="1" id="KW-1133">Transmembrane helix</keyword>
<organism evidence="3 4">
    <name type="scientific">Adineta steineri</name>
    <dbReference type="NCBI Taxonomy" id="433720"/>
    <lineage>
        <taxon>Eukaryota</taxon>
        <taxon>Metazoa</taxon>
        <taxon>Spiralia</taxon>
        <taxon>Gnathifera</taxon>
        <taxon>Rotifera</taxon>
        <taxon>Eurotatoria</taxon>
        <taxon>Bdelloidea</taxon>
        <taxon>Adinetida</taxon>
        <taxon>Adinetidae</taxon>
        <taxon>Adineta</taxon>
    </lineage>
</organism>
<dbReference type="Proteomes" id="UP000663881">
    <property type="component" value="Unassembled WGS sequence"/>
</dbReference>
<feature type="non-terminal residue" evidence="3">
    <location>
        <position position="65"/>
    </location>
</feature>
<feature type="transmembrane region" description="Helical" evidence="1">
    <location>
        <begin position="36"/>
        <end position="55"/>
    </location>
</feature>
<feature type="signal peptide" evidence="2">
    <location>
        <begin position="1"/>
        <end position="17"/>
    </location>
</feature>
<name>A0A820LNR6_9BILA</name>
<keyword evidence="2" id="KW-0732">Signal</keyword>
<keyword evidence="1" id="KW-0812">Transmembrane</keyword>
<feature type="chain" id="PRO_5032970673" evidence="2">
    <location>
        <begin position="18"/>
        <end position="65"/>
    </location>
</feature>
<reference evidence="3" key="1">
    <citation type="submission" date="2021-02" db="EMBL/GenBank/DDBJ databases">
        <authorList>
            <person name="Nowell W R."/>
        </authorList>
    </citation>
    <scope>NUCLEOTIDE SEQUENCE</scope>
</reference>
<evidence type="ECO:0000256" key="1">
    <source>
        <dbReference type="SAM" id="Phobius"/>
    </source>
</evidence>
<evidence type="ECO:0000256" key="2">
    <source>
        <dbReference type="SAM" id="SignalP"/>
    </source>
</evidence>
<accession>A0A820LNR6</accession>
<dbReference type="AlphaFoldDB" id="A0A820LNR6"/>
<evidence type="ECO:0000313" key="4">
    <source>
        <dbReference type="Proteomes" id="UP000663881"/>
    </source>
</evidence>
<dbReference type="EMBL" id="CAJOAY010022759">
    <property type="protein sequence ID" value="CAF4360461.1"/>
    <property type="molecule type" value="Genomic_DNA"/>
</dbReference>
<evidence type="ECO:0000313" key="3">
    <source>
        <dbReference type="EMBL" id="CAF4360461.1"/>
    </source>
</evidence>
<keyword evidence="1" id="KW-0472">Membrane</keyword>
<gene>
    <name evidence="3" type="ORF">OKA104_LOCUS49294</name>
</gene>
<comment type="caution">
    <text evidence="3">The sequence shown here is derived from an EMBL/GenBank/DDBJ whole genome shotgun (WGS) entry which is preliminary data.</text>
</comment>
<proteinExistence type="predicted"/>
<sequence length="65" mass="7188">MSILLVFPLIMAQIAQPLLIRQIVLCIEDQSGLPSYAGYLCGLALFTSCIVQAIVSEQIFFRNGR</sequence>